<evidence type="ECO:0000313" key="3">
    <source>
        <dbReference type="Proteomes" id="UP001608902"/>
    </source>
</evidence>
<dbReference type="EMBL" id="JBGFUD010000400">
    <property type="protein sequence ID" value="MFH4974453.1"/>
    <property type="molecule type" value="Genomic_DNA"/>
</dbReference>
<sequence>MVNAGHNLMNWLLCSTEVKKNAIAHSILSNSDGTIYGQVYIAQTDQPSNPLVVSGTFIGLEYDHDVVVLSWGNLTGGCATMGGIYSPEKRQYSDVSNYPRPLGILGTVHQGKILTSPIKRLSVYGHNSIIGRGIAVLETVYLNVSSTAFEAPLNRVIQRPVACGIIARVITDEDIIDLFSDITR</sequence>
<comment type="caution">
    <text evidence="2">The sequence shown here is derived from an EMBL/GenBank/DDBJ whole genome shotgun (WGS) entry which is preliminary data.</text>
</comment>
<proteinExistence type="predicted"/>
<dbReference type="InterPro" id="IPR024134">
    <property type="entry name" value="SOD_Cu/Zn_/chaperone"/>
</dbReference>
<dbReference type="Pfam" id="PF00080">
    <property type="entry name" value="Sod_Cu"/>
    <property type="match status" value="1"/>
</dbReference>
<evidence type="ECO:0000313" key="2">
    <source>
        <dbReference type="EMBL" id="MFH4974453.1"/>
    </source>
</evidence>
<dbReference type="Gene3D" id="2.60.40.200">
    <property type="entry name" value="Superoxide dismutase, copper/zinc binding domain"/>
    <property type="match status" value="1"/>
</dbReference>
<keyword evidence="3" id="KW-1185">Reference proteome</keyword>
<dbReference type="Proteomes" id="UP001608902">
    <property type="component" value="Unassembled WGS sequence"/>
</dbReference>
<protein>
    <recommendedName>
        <fullName evidence="1">Superoxide dismutase copper/zinc binding domain-containing protein</fullName>
    </recommendedName>
</protein>
<dbReference type="InterPro" id="IPR036423">
    <property type="entry name" value="SOD-like_Cu/Zn_dom_sf"/>
</dbReference>
<evidence type="ECO:0000259" key="1">
    <source>
        <dbReference type="Pfam" id="PF00080"/>
    </source>
</evidence>
<feature type="domain" description="Superoxide dismutase copper/zinc binding" evidence="1">
    <location>
        <begin position="36"/>
        <end position="139"/>
    </location>
</feature>
<dbReference type="PANTHER" id="PTHR10003">
    <property type="entry name" value="SUPEROXIDE DISMUTASE CU-ZN -RELATED"/>
    <property type="match status" value="1"/>
</dbReference>
<dbReference type="InterPro" id="IPR001424">
    <property type="entry name" value="SOD_Cu_Zn_dom"/>
</dbReference>
<accession>A0ABD6E3J3</accession>
<dbReference type="SUPFAM" id="SSF49329">
    <property type="entry name" value="Cu,Zn superoxide dismutase-like"/>
    <property type="match status" value="1"/>
</dbReference>
<organism evidence="2 3">
    <name type="scientific">Gnathostoma spinigerum</name>
    <dbReference type="NCBI Taxonomy" id="75299"/>
    <lineage>
        <taxon>Eukaryota</taxon>
        <taxon>Metazoa</taxon>
        <taxon>Ecdysozoa</taxon>
        <taxon>Nematoda</taxon>
        <taxon>Chromadorea</taxon>
        <taxon>Rhabditida</taxon>
        <taxon>Spirurina</taxon>
        <taxon>Gnathostomatomorpha</taxon>
        <taxon>Gnathostomatoidea</taxon>
        <taxon>Gnathostomatidae</taxon>
        <taxon>Gnathostoma</taxon>
    </lineage>
</organism>
<reference evidence="2 3" key="1">
    <citation type="submission" date="2024-08" db="EMBL/GenBank/DDBJ databases">
        <title>Gnathostoma spinigerum genome.</title>
        <authorList>
            <person name="Gonzalez-Bertolin B."/>
            <person name="Monzon S."/>
            <person name="Zaballos A."/>
            <person name="Jimenez P."/>
            <person name="Dekumyoy P."/>
            <person name="Varona S."/>
            <person name="Cuesta I."/>
            <person name="Sumanam S."/>
            <person name="Adisakwattana P."/>
            <person name="Gasser R.B."/>
            <person name="Hernandez-Gonzalez A."/>
            <person name="Young N.D."/>
            <person name="Perteguer M.J."/>
        </authorList>
    </citation>
    <scope>NUCLEOTIDE SEQUENCE [LARGE SCALE GENOMIC DNA]</scope>
    <source>
        <strain evidence="2">AL3</strain>
        <tissue evidence="2">Liver</tissue>
    </source>
</reference>
<gene>
    <name evidence="2" type="ORF">AB6A40_001162</name>
</gene>
<name>A0ABD6E3J3_9BILA</name>
<dbReference type="AlphaFoldDB" id="A0ABD6E3J3"/>